<sequence>MSDQTAPWLTIIGIGEDGFSGLSETAKSALSAASCIYGGARHLELLQDGAKNISCEMQAWPSPLSKGIEELAANRGQNTVVLATGDPQWFGIGATLHRQFSAEEIEVIPHLSAFSLAASRLGWPLQNVETLSLHGRPLDTLRGFLYPGARIIALTSNGAAPGEIADLLADEGYGASTLTILEHLGGSQEKVISCEAEEYSDQAAELNTIAIEAKPIPNTPVLSRTPGLPDSAFRHDGKMTKQEVRAVTLAKLAPIPGQLLWDIGAGSGSIGIEWLRAAKDTKALAIEPLEKRHVFIRGNAAALGTPTLQLIEGKAPEALDNLPQPNAIFVGGGLTSKGILKTCFEALPSGGRLVANAVTLEGEQVLAEGWKKYGGDLSRIAISRADPIGGLTGWRPLMPVTQWSLVKS</sequence>
<dbReference type="InterPro" id="IPR014777">
    <property type="entry name" value="4pyrrole_Mease_sub1"/>
</dbReference>
<proteinExistence type="predicted"/>
<dbReference type="PANTHER" id="PTHR43182:SF1">
    <property type="entry name" value="COBALT-PRECORRIN-7 C(5)-METHYLTRANSFERASE"/>
    <property type="match status" value="1"/>
</dbReference>
<dbReference type="SUPFAM" id="SSF53790">
    <property type="entry name" value="Tetrapyrrole methylase"/>
    <property type="match status" value="1"/>
</dbReference>
<evidence type="ECO:0000256" key="3">
    <source>
        <dbReference type="ARBA" id="ARBA00022603"/>
    </source>
</evidence>
<keyword evidence="8" id="KW-1185">Reference proteome</keyword>
<comment type="pathway">
    <text evidence="1">Cofactor biosynthesis; adenosylcobalamin biosynthesis.</text>
</comment>
<dbReference type="NCBIfam" id="TIGR02469">
    <property type="entry name" value="CbiT"/>
    <property type="match status" value="1"/>
</dbReference>
<comment type="caution">
    <text evidence="7">The sequence shown here is derived from an EMBL/GenBank/DDBJ whole genome shotgun (WGS) entry which is preliminary data.</text>
</comment>
<protein>
    <submittedName>
        <fullName evidence="7">Precorrin-6Y C5,15-methyltransferase (Decarboxylating)</fullName>
    </submittedName>
</protein>
<dbReference type="EMBL" id="FOSK01000001">
    <property type="protein sequence ID" value="SFK01724.1"/>
    <property type="molecule type" value="Genomic_DNA"/>
</dbReference>
<evidence type="ECO:0000256" key="1">
    <source>
        <dbReference type="ARBA" id="ARBA00004953"/>
    </source>
</evidence>
<keyword evidence="3" id="KW-0489">Methyltransferase</keyword>
<dbReference type="InterPro" id="IPR035996">
    <property type="entry name" value="4pyrrol_Methylase_sf"/>
</dbReference>
<dbReference type="SUPFAM" id="SSF53335">
    <property type="entry name" value="S-adenosyl-L-methionine-dependent methyltransferases"/>
    <property type="match status" value="1"/>
</dbReference>
<dbReference type="InterPro" id="IPR050714">
    <property type="entry name" value="Cobalamin_biosynth_MTase"/>
</dbReference>
<feature type="domain" description="Tetrapyrrole methylase" evidence="6">
    <location>
        <begin position="9"/>
        <end position="198"/>
    </location>
</feature>
<dbReference type="Gene3D" id="3.40.50.150">
    <property type="entry name" value="Vaccinia Virus protein VP39"/>
    <property type="match status" value="1"/>
</dbReference>
<dbReference type="Pfam" id="PF00590">
    <property type="entry name" value="TP_methylase"/>
    <property type="match status" value="1"/>
</dbReference>
<dbReference type="PANTHER" id="PTHR43182">
    <property type="entry name" value="COBALT-PRECORRIN-6B C(15)-METHYLTRANSFERASE (DECARBOXYLATING)"/>
    <property type="match status" value="1"/>
</dbReference>
<name>A0A1I3W261_9HYPH</name>
<reference evidence="7 8" key="1">
    <citation type="submission" date="2016-10" db="EMBL/GenBank/DDBJ databases">
        <authorList>
            <person name="Varghese N."/>
            <person name="Submissions S."/>
        </authorList>
    </citation>
    <scope>NUCLEOTIDE SEQUENCE [LARGE SCALE GENOMIC DNA]</scope>
    <source>
        <strain evidence="7 8">DSM 16392</strain>
    </source>
</reference>
<organism evidence="7 8">
    <name type="scientific">Pseudovibrio ascidiaceicola</name>
    <dbReference type="NCBI Taxonomy" id="285279"/>
    <lineage>
        <taxon>Bacteria</taxon>
        <taxon>Pseudomonadati</taxon>
        <taxon>Pseudomonadota</taxon>
        <taxon>Alphaproteobacteria</taxon>
        <taxon>Hyphomicrobiales</taxon>
        <taxon>Stappiaceae</taxon>
        <taxon>Pseudovibrio</taxon>
    </lineage>
</organism>
<dbReference type="Gene3D" id="3.40.1010.10">
    <property type="entry name" value="Cobalt-precorrin-4 Transmethylase, Domain 1"/>
    <property type="match status" value="1"/>
</dbReference>
<accession>A0A1I3W261</accession>
<dbReference type="Proteomes" id="UP000199598">
    <property type="component" value="Unassembled WGS sequence"/>
</dbReference>
<evidence type="ECO:0000313" key="8">
    <source>
        <dbReference type="Proteomes" id="UP000199598"/>
    </source>
</evidence>
<dbReference type="InterPro" id="IPR000878">
    <property type="entry name" value="4pyrrol_Mease"/>
</dbReference>
<dbReference type="CDD" id="cd02440">
    <property type="entry name" value="AdoMet_MTases"/>
    <property type="match status" value="1"/>
</dbReference>
<evidence type="ECO:0000256" key="2">
    <source>
        <dbReference type="ARBA" id="ARBA00022573"/>
    </source>
</evidence>
<keyword evidence="4" id="KW-0808">Transferase</keyword>
<evidence type="ECO:0000313" key="7">
    <source>
        <dbReference type="EMBL" id="SFK01724.1"/>
    </source>
</evidence>
<keyword evidence="5" id="KW-0949">S-adenosyl-L-methionine</keyword>
<dbReference type="PIRSF" id="PIRSF036428">
    <property type="entry name" value="CobL"/>
    <property type="match status" value="1"/>
</dbReference>
<evidence type="ECO:0000256" key="5">
    <source>
        <dbReference type="ARBA" id="ARBA00022691"/>
    </source>
</evidence>
<dbReference type="CDD" id="cd11644">
    <property type="entry name" value="Precorrin-6Y-MT"/>
    <property type="match status" value="1"/>
</dbReference>
<keyword evidence="2" id="KW-0169">Cobalamin biosynthesis</keyword>
<dbReference type="InterPro" id="IPR029063">
    <property type="entry name" value="SAM-dependent_MTases_sf"/>
</dbReference>
<evidence type="ECO:0000259" key="6">
    <source>
        <dbReference type="Pfam" id="PF00590"/>
    </source>
</evidence>
<evidence type="ECO:0000256" key="4">
    <source>
        <dbReference type="ARBA" id="ARBA00022679"/>
    </source>
</evidence>
<dbReference type="RefSeq" id="WP_093516831.1">
    <property type="nucleotide sequence ID" value="NZ_FOSK01000001.1"/>
</dbReference>
<dbReference type="InterPro" id="IPR006365">
    <property type="entry name" value="Cbl_synth_CobL"/>
</dbReference>
<dbReference type="InterPro" id="IPR014008">
    <property type="entry name" value="Cbl_synth_MTase_CbiT"/>
</dbReference>
<gene>
    <name evidence="7" type="ORF">SAMN04488518_101783</name>
</gene>
<dbReference type="InterPro" id="IPR012818">
    <property type="entry name" value="CbiE"/>
</dbReference>
<dbReference type="NCBIfam" id="TIGR02467">
    <property type="entry name" value="CbiE"/>
    <property type="match status" value="1"/>
</dbReference>